<dbReference type="STRING" id="582899.Hden_1815"/>
<dbReference type="HOGENOM" id="CLU_103711_0_0_5"/>
<reference evidence="4" key="1">
    <citation type="journal article" date="2011" name="J. Bacteriol.">
        <title>Genome sequences of eight morphologically diverse alphaproteobacteria.</title>
        <authorList>
            <consortium name="US DOE Joint Genome Institute"/>
            <person name="Brown P.J."/>
            <person name="Kysela D.T."/>
            <person name="Buechlein A."/>
            <person name="Hemmerich C."/>
            <person name="Brun Y.V."/>
        </authorList>
    </citation>
    <scope>NUCLEOTIDE SEQUENCE [LARGE SCALE GENOMIC DNA]</scope>
    <source>
        <strain evidence="4">ATCC 51888 / DSM 1869 / NCIB 11706 / TK 0415</strain>
    </source>
</reference>
<evidence type="ECO:0000313" key="4">
    <source>
        <dbReference type="Proteomes" id="UP000002033"/>
    </source>
</evidence>
<dbReference type="KEGG" id="hdn:Hden_1815"/>
<protein>
    <submittedName>
        <fullName evidence="3">Uncharacterized protein</fullName>
    </submittedName>
</protein>
<name>D8JZ16_HYPDA</name>
<evidence type="ECO:0000256" key="1">
    <source>
        <dbReference type="SAM" id="MobiDB-lite"/>
    </source>
</evidence>
<organism evidence="3 4">
    <name type="scientific">Hyphomicrobium denitrificans (strain ATCC 51888 / DSM 1869 / NCIMB 11706 / TK 0415)</name>
    <dbReference type="NCBI Taxonomy" id="582899"/>
    <lineage>
        <taxon>Bacteria</taxon>
        <taxon>Pseudomonadati</taxon>
        <taxon>Pseudomonadota</taxon>
        <taxon>Alphaproteobacteria</taxon>
        <taxon>Hyphomicrobiales</taxon>
        <taxon>Hyphomicrobiaceae</taxon>
        <taxon>Hyphomicrobium</taxon>
    </lineage>
</organism>
<feature type="chain" id="PRO_5003116381" evidence="2">
    <location>
        <begin position="21"/>
        <end position="253"/>
    </location>
</feature>
<proteinExistence type="predicted"/>
<dbReference type="EMBL" id="CP002083">
    <property type="protein sequence ID" value="ADJ23618.1"/>
    <property type="molecule type" value="Genomic_DNA"/>
</dbReference>
<keyword evidence="2" id="KW-0732">Signal</keyword>
<dbReference type="Gene3D" id="2.50.20.20">
    <property type="match status" value="1"/>
</dbReference>
<accession>D8JZ16</accession>
<feature type="compositionally biased region" description="Pro residues" evidence="1">
    <location>
        <begin position="226"/>
        <end position="244"/>
    </location>
</feature>
<dbReference type="AlphaFoldDB" id="D8JZ16"/>
<sequence precursor="true">MRRFASALAAFASIVSVAQAEPIPLGAAPEAAEAKTPPNPCSQEVAASLQKLRKSSWFRMTSNMITENGPSTMEVDYILPDRMHQKVTNTVTNASSEIILIGREAWSRRGEGSWTPMPANVAGQLQTQVEESVLVEQKDIGSYACNGKTKVDGHDVMSYKLESQPAKGESFRNQTYRVFYVDAMTGLPYSNALLVPGRDDKPIFKTTYAFPLDLKIEPPKDITAPAPAPAPAPAAAPPASPAPAPGAASDTGK</sequence>
<gene>
    <name evidence="3" type="ordered locus">Hden_1815</name>
</gene>
<keyword evidence="4" id="KW-1185">Reference proteome</keyword>
<dbReference type="RefSeq" id="WP_013215777.1">
    <property type="nucleotide sequence ID" value="NC_014313.1"/>
</dbReference>
<dbReference type="OrthoDB" id="7930636at2"/>
<evidence type="ECO:0000313" key="3">
    <source>
        <dbReference type="EMBL" id="ADJ23618.1"/>
    </source>
</evidence>
<feature type="region of interest" description="Disordered" evidence="1">
    <location>
        <begin position="219"/>
        <end position="253"/>
    </location>
</feature>
<feature type="signal peptide" evidence="2">
    <location>
        <begin position="1"/>
        <end position="20"/>
    </location>
</feature>
<dbReference type="Proteomes" id="UP000002033">
    <property type="component" value="Chromosome"/>
</dbReference>
<evidence type="ECO:0000256" key="2">
    <source>
        <dbReference type="SAM" id="SignalP"/>
    </source>
</evidence>